<dbReference type="InterPro" id="IPR021352">
    <property type="entry name" value="DUF2971"/>
</dbReference>
<evidence type="ECO:0000313" key="1">
    <source>
        <dbReference type="EMBL" id="TPG75907.1"/>
    </source>
</evidence>
<dbReference type="Pfam" id="PF11185">
    <property type="entry name" value="DUF2971"/>
    <property type="match status" value="1"/>
</dbReference>
<dbReference type="AlphaFoldDB" id="A0A502HMC9"/>
<organism evidence="1 2">
    <name type="scientific">Pseudomonas mandelii</name>
    <dbReference type="NCBI Taxonomy" id="75612"/>
    <lineage>
        <taxon>Bacteria</taxon>
        <taxon>Pseudomonadati</taxon>
        <taxon>Pseudomonadota</taxon>
        <taxon>Gammaproteobacteria</taxon>
        <taxon>Pseudomonadales</taxon>
        <taxon>Pseudomonadaceae</taxon>
        <taxon>Pseudomonas</taxon>
    </lineage>
</organism>
<name>A0A502HMC9_9PSED</name>
<comment type="caution">
    <text evidence="1">The sequence shown here is derived from an EMBL/GenBank/DDBJ whole genome shotgun (WGS) entry which is preliminary data.</text>
</comment>
<sequence length="338" mass="38613">MVLYKYYGFNSGLSALKSSLLGFRTPGYFNDPFELSYLDNAEGSDLKLTHMQTRLKNFRESVVILSLTRTPLNPLMWAHYAEEHKGFVIGYQVDTPFLKSRDFNLIPIDGGDVMYTNTKTLHALTLENKELLDHLELTTMFPGDYREAFPELENLARKVFLVKHACWVYEEEVRVVKQSINFTEESGQSPMWCSSSIYCELAPGYGINVIPGLSIFQTPVAIKEVYLGLRNPLLGTYEGQSFEGSIDHALREKSEQEQWEVNAIEMTSGSWELKSKPLKSRALSICKSHYGLRDGVKLTGRDVELLKAKSGTVKPSDEFYISEWRGELYLKKNNNWVK</sequence>
<protein>
    <submittedName>
        <fullName evidence="1">DUF2971 domain-containing protein</fullName>
    </submittedName>
</protein>
<dbReference type="RefSeq" id="WP_140683776.1">
    <property type="nucleotide sequence ID" value="NZ_RCZA01000018.1"/>
</dbReference>
<gene>
    <name evidence="1" type="ORF">EAH74_30070</name>
</gene>
<dbReference type="EMBL" id="RCZA01000018">
    <property type="protein sequence ID" value="TPG75907.1"/>
    <property type="molecule type" value="Genomic_DNA"/>
</dbReference>
<proteinExistence type="predicted"/>
<dbReference type="Proteomes" id="UP000320914">
    <property type="component" value="Unassembled WGS sequence"/>
</dbReference>
<reference evidence="1 2" key="1">
    <citation type="journal article" date="2019" name="Environ. Microbiol.">
        <title>Species interactions and distinct microbial communities in high Arctic permafrost affected cryosols are associated with the CH4 and CO2 gas fluxes.</title>
        <authorList>
            <person name="Altshuler I."/>
            <person name="Hamel J."/>
            <person name="Turney S."/>
            <person name="Magnuson E."/>
            <person name="Levesque R."/>
            <person name="Greer C."/>
            <person name="Whyte L.G."/>
        </authorList>
    </citation>
    <scope>NUCLEOTIDE SEQUENCE [LARGE SCALE GENOMIC DNA]</scope>
    <source>
        <strain evidence="1 2">OWC5</strain>
    </source>
</reference>
<accession>A0A502HMC9</accession>
<evidence type="ECO:0000313" key="2">
    <source>
        <dbReference type="Proteomes" id="UP000320914"/>
    </source>
</evidence>